<organism evidence="1 2">
    <name type="scientific">Plantactinospora solaniradicis</name>
    <dbReference type="NCBI Taxonomy" id="1723736"/>
    <lineage>
        <taxon>Bacteria</taxon>
        <taxon>Bacillati</taxon>
        <taxon>Actinomycetota</taxon>
        <taxon>Actinomycetes</taxon>
        <taxon>Micromonosporales</taxon>
        <taxon>Micromonosporaceae</taxon>
        <taxon>Plantactinospora</taxon>
    </lineage>
</organism>
<accession>A0ABW1KK79</accession>
<sequence>MTADDVAELVTRVAGVVAADYPDVSVQEVTDHLLAVVERVDLDYDDTRTAGVLVLVAEEYAGRRRAEALSTSAQYSYRRSDVALILSTTFDRGRWLGGHVPRDARSRRGEMDAVEVQADVTEALMSLSKARRYRLWQHYGLGNDDHPYDTDAALTELVDVLNDYRRRKRC</sequence>
<evidence type="ECO:0000313" key="1">
    <source>
        <dbReference type="EMBL" id="MFC6021522.1"/>
    </source>
</evidence>
<proteinExistence type="predicted"/>
<reference evidence="2" key="1">
    <citation type="journal article" date="2019" name="Int. J. Syst. Evol. Microbiol.">
        <title>The Global Catalogue of Microorganisms (GCM) 10K type strain sequencing project: providing services to taxonomists for standard genome sequencing and annotation.</title>
        <authorList>
            <consortium name="The Broad Institute Genomics Platform"/>
            <consortium name="The Broad Institute Genome Sequencing Center for Infectious Disease"/>
            <person name="Wu L."/>
            <person name="Ma J."/>
        </authorList>
    </citation>
    <scope>NUCLEOTIDE SEQUENCE [LARGE SCALE GENOMIC DNA]</scope>
    <source>
        <strain evidence="2">ZS-35-S2</strain>
    </source>
</reference>
<dbReference type="Proteomes" id="UP001596203">
    <property type="component" value="Unassembled WGS sequence"/>
</dbReference>
<keyword evidence="2" id="KW-1185">Reference proteome</keyword>
<evidence type="ECO:0000313" key="2">
    <source>
        <dbReference type="Proteomes" id="UP001596203"/>
    </source>
</evidence>
<dbReference type="RefSeq" id="WP_377429797.1">
    <property type="nucleotide sequence ID" value="NZ_JBHSPR010000044.1"/>
</dbReference>
<comment type="caution">
    <text evidence="1">The sequence shown here is derived from an EMBL/GenBank/DDBJ whole genome shotgun (WGS) entry which is preliminary data.</text>
</comment>
<name>A0ABW1KK79_9ACTN</name>
<gene>
    <name evidence="1" type="ORF">ACFP2T_35805</name>
</gene>
<protein>
    <submittedName>
        <fullName evidence="1">Uncharacterized protein</fullName>
    </submittedName>
</protein>
<dbReference type="EMBL" id="JBHSPR010000044">
    <property type="protein sequence ID" value="MFC6021522.1"/>
    <property type="molecule type" value="Genomic_DNA"/>
</dbReference>